<accession>A0AA35KKR7</accession>
<reference evidence="1" key="1">
    <citation type="submission" date="2022-12" db="EMBL/GenBank/DDBJ databases">
        <authorList>
            <person name="Alioto T."/>
            <person name="Alioto T."/>
            <person name="Gomez Garrido J."/>
        </authorList>
    </citation>
    <scope>NUCLEOTIDE SEQUENCE</scope>
</reference>
<proteinExistence type="predicted"/>
<organism evidence="1 2">
    <name type="scientific">Podarcis lilfordi</name>
    <name type="common">Lilford's wall lizard</name>
    <dbReference type="NCBI Taxonomy" id="74358"/>
    <lineage>
        <taxon>Eukaryota</taxon>
        <taxon>Metazoa</taxon>
        <taxon>Chordata</taxon>
        <taxon>Craniata</taxon>
        <taxon>Vertebrata</taxon>
        <taxon>Euteleostomi</taxon>
        <taxon>Lepidosauria</taxon>
        <taxon>Squamata</taxon>
        <taxon>Bifurcata</taxon>
        <taxon>Unidentata</taxon>
        <taxon>Episquamata</taxon>
        <taxon>Laterata</taxon>
        <taxon>Lacertibaenia</taxon>
        <taxon>Lacertidae</taxon>
        <taxon>Podarcis</taxon>
    </lineage>
</organism>
<keyword evidence="2" id="KW-1185">Reference proteome</keyword>
<evidence type="ECO:0000313" key="2">
    <source>
        <dbReference type="Proteomes" id="UP001178461"/>
    </source>
</evidence>
<name>A0AA35KKR7_9SAUR</name>
<evidence type="ECO:0000313" key="1">
    <source>
        <dbReference type="EMBL" id="CAI5779084.1"/>
    </source>
</evidence>
<sequence>MGGGPCLGLVQVWELTFPQEESEEILSLPALGKMDLEKSQHEKEPACNFMVGSPLLCGGKSERDLGKHLTAQIESWFCLISTS</sequence>
<protein>
    <submittedName>
        <fullName evidence="1">Uncharacterized protein</fullName>
    </submittedName>
</protein>
<dbReference type="EMBL" id="OX395132">
    <property type="protein sequence ID" value="CAI5779084.1"/>
    <property type="molecule type" value="Genomic_DNA"/>
</dbReference>
<gene>
    <name evidence="1" type="ORF">PODLI_1B024856</name>
</gene>
<dbReference type="Proteomes" id="UP001178461">
    <property type="component" value="Chromosome 7"/>
</dbReference>
<dbReference type="AlphaFoldDB" id="A0AA35KKR7"/>